<evidence type="ECO:0000313" key="2">
    <source>
        <dbReference type="Proteomes" id="UP000215289"/>
    </source>
</evidence>
<reference evidence="1 2" key="1">
    <citation type="submission" date="2018-08" db="EMBL/GenBank/DDBJ databases">
        <title>Draft genome sequences of two Aspergillus turcosus clinical strains isolated from bronchoalveolar lavage fluid: one azole-susceptible and the other azole-resistant.</title>
        <authorList>
            <person name="Parent-Michaud M."/>
            <person name="Dufresne P.J."/>
            <person name="Fournier E."/>
            <person name="Martineau C."/>
            <person name="Moreira S."/>
            <person name="Perkins V."/>
            <person name="De Repentigny L."/>
            <person name="Dufresne S.F."/>
        </authorList>
    </citation>
    <scope>NUCLEOTIDE SEQUENCE [LARGE SCALE GENOMIC DNA]</scope>
    <source>
        <strain evidence="1">HMR AF 1038</strain>
    </source>
</reference>
<keyword evidence="2" id="KW-1185">Reference proteome</keyword>
<evidence type="ECO:0000313" key="1">
    <source>
        <dbReference type="EMBL" id="RLL93601.1"/>
    </source>
</evidence>
<protein>
    <submittedName>
        <fullName evidence="1">Uncharacterized protein</fullName>
    </submittedName>
</protein>
<sequence>MLSNGLMRVEPGHQAVEAPSKAIILGLYGEEGSFEETGCSSLQAPHPATSIDLYRTTLDETRSSNLQCTIIRAQYVPKSGTQSYTAIVDGVHHRVKLECAEGEDLTLPDTAYLDCHHHVAILHASGLAEYIERKIQDWEDLKQSGGADGSLRPDGSRDITRILETALWTAVTG</sequence>
<dbReference type="OrthoDB" id="2104739at2759"/>
<dbReference type="AlphaFoldDB" id="A0A397H389"/>
<organism evidence="1 2">
    <name type="scientific">Aspergillus turcosus</name>
    <dbReference type="NCBI Taxonomy" id="1245748"/>
    <lineage>
        <taxon>Eukaryota</taxon>
        <taxon>Fungi</taxon>
        <taxon>Dikarya</taxon>
        <taxon>Ascomycota</taxon>
        <taxon>Pezizomycotina</taxon>
        <taxon>Eurotiomycetes</taxon>
        <taxon>Eurotiomycetidae</taxon>
        <taxon>Eurotiales</taxon>
        <taxon>Aspergillaceae</taxon>
        <taxon>Aspergillus</taxon>
        <taxon>Aspergillus subgen. Fumigati</taxon>
    </lineage>
</organism>
<comment type="caution">
    <text evidence="1">The sequence shown here is derived from an EMBL/GenBank/DDBJ whole genome shotgun (WGS) entry which is preliminary data.</text>
</comment>
<dbReference type="EMBL" id="NIDN02000287">
    <property type="protein sequence ID" value="RLL93601.1"/>
    <property type="molecule type" value="Genomic_DNA"/>
</dbReference>
<name>A0A397H389_9EURO</name>
<accession>A0A397H389</accession>
<gene>
    <name evidence="1" type="ORF">CFD26_102282</name>
</gene>
<dbReference type="STRING" id="1245748.A0A397H389"/>
<dbReference type="Proteomes" id="UP000215289">
    <property type="component" value="Unassembled WGS sequence"/>
</dbReference>
<proteinExistence type="predicted"/>